<sequence length="98" mass="10588">MPGAAYPCGPENPRGNVNSQHGHTIHLARGCGATINVVTLPPHPRPDPLIQLPYRCPCMILSRAVIRETKLGNLSFPAGVEITLPMVVVHHAFNHTNV</sequence>
<gene>
    <name evidence="1" type="ORF">Pint_04879</name>
</gene>
<accession>A0ACC0Z935</accession>
<dbReference type="EMBL" id="CM047738">
    <property type="protein sequence ID" value="KAJ0046910.1"/>
    <property type="molecule type" value="Genomic_DNA"/>
</dbReference>
<comment type="caution">
    <text evidence="1">The sequence shown here is derived from an EMBL/GenBank/DDBJ whole genome shotgun (WGS) entry which is preliminary data.</text>
</comment>
<dbReference type="Proteomes" id="UP001163603">
    <property type="component" value="Chromosome 3"/>
</dbReference>
<organism evidence="1 2">
    <name type="scientific">Pistacia integerrima</name>
    <dbReference type="NCBI Taxonomy" id="434235"/>
    <lineage>
        <taxon>Eukaryota</taxon>
        <taxon>Viridiplantae</taxon>
        <taxon>Streptophyta</taxon>
        <taxon>Embryophyta</taxon>
        <taxon>Tracheophyta</taxon>
        <taxon>Spermatophyta</taxon>
        <taxon>Magnoliopsida</taxon>
        <taxon>eudicotyledons</taxon>
        <taxon>Gunneridae</taxon>
        <taxon>Pentapetalae</taxon>
        <taxon>rosids</taxon>
        <taxon>malvids</taxon>
        <taxon>Sapindales</taxon>
        <taxon>Anacardiaceae</taxon>
        <taxon>Pistacia</taxon>
    </lineage>
</organism>
<protein>
    <submittedName>
        <fullName evidence="1">Uncharacterized protein</fullName>
    </submittedName>
</protein>
<evidence type="ECO:0000313" key="2">
    <source>
        <dbReference type="Proteomes" id="UP001163603"/>
    </source>
</evidence>
<name>A0ACC0Z935_9ROSI</name>
<keyword evidence="2" id="KW-1185">Reference proteome</keyword>
<reference evidence="2" key="1">
    <citation type="journal article" date="2023" name="G3 (Bethesda)">
        <title>Genome assembly and association tests identify interacting loci associated with vigor, precocity, and sex in interspecific pistachio rootstocks.</title>
        <authorList>
            <person name="Palmer W."/>
            <person name="Jacygrad E."/>
            <person name="Sagayaradj S."/>
            <person name="Cavanaugh K."/>
            <person name="Han R."/>
            <person name="Bertier L."/>
            <person name="Beede B."/>
            <person name="Kafkas S."/>
            <person name="Golino D."/>
            <person name="Preece J."/>
            <person name="Michelmore R."/>
        </authorList>
    </citation>
    <scope>NUCLEOTIDE SEQUENCE [LARGE SCALE GENOMIC DNA]</scope>
</reference>
<proteinExistence type="predicted"/>
<evidence type="ECO:0000313" key="1">
    <source>
        <dbReference type="EMBL" id="KAJ0046910.1"/>
    </source>
</evidence>